<proteinExistence type="predicted"/>
<dbReference type="EMBL" id="CAJJDN010000032">
    <property type="protein sequence ID" value="CAD8074688.1"/>
    <property type="molecule type" value="Genomic_DNA"/>
</dbReference>
<dbReference type="Proteomes" id="UP000692954">
    <property type="component" value="Unassembled WGS sequence"/>
</dbReference>
<evidence type="ECO:0000313" key="1">
    <source>
        <dbReference type="EMBL" id="CAD8074688.1"/>
    </source>
</evidence>
<reference evidence="1" key="1">
    <citation type="submission" date="2021-01" db="EMBL/GenBank/DDBJ databases">
        <authorList>
            <consortium name="Genoscope - CEA"/>
            <person name="William W."/>
        </authorList>
    </citation>
    <scope>NUCLEOTIDE SEQUENCE</scope>
</reference>
<protein>
    <submittedName>
        <fullName evidence="1">Uncharacterized protein</fullName>
    </submittedName>
</protein>
<gene>
    <name evidence="1" type="ORF">PSON_ATCC_30995.1.T0320226</name>
</gene>
<comment type="caution">
    <text evidence="1">The sequence shown here is derived from an EMBL/GenBank/DDBJ whole genome shotgun (WGS) entry which is preliminary data.</text>
</comment>
<sequence length="51" mass="6040">MISSQLKLYNRKCYAAKKEHFLYDFLDQAFHNTSLIKGSNIFRKCSLLLIK</sequence>
<organism evidence="1 2">
    <name type="scientific">Paramecium sonneborni</name>
    <dbReference type="NCBI Taxonomy" id="65129"/>
    <lineage>
        <taxon>Eukaryota</taxon>
        <taxon>Sar</taxon>
        <taxon>Alveolata</taxon>
        <taxon>Ciliophora</taxon>
        <taxon>Intramacronucleata</taxon>
        <taxon>Oligohymenophorea</taxon>
        <taxon>Peniculida</taxon>
        <taxon>Parameciidae</taxon>
        <taxon>Paramecium</taxon>
    </lineage>
</organism>
<dbReference type="AlphaFoldDB" id="A0A8S1M1N7"/>
<name>A0A8S1M1N7_9CILI</name>
<accession>A0A8S1M1N7</accession>
<keyword evidence="2" id="KW-1185">Reference proteome</keyword>
<evidence type="ECO:0000313" key="2">
    <source>
        <dbReference type="Proteomes" id="UP000692954"/>
    </source>
</evidence>